<evidence type="ECO:0000313" key="3">
    <source>
        <dbReference type="Proteomes" id="UP001214521"/>
    </source>
</evidence>
<dbReference type="InterPro" id="IPR025139">
    <property type="entry name" value="DUF4062"/>
</dbReference>
<organism evidence="2 3">
    <name type="scientific">Stenotrophomonas maltophilia</name>
    <name type="common">Pseudomonas maltophilia</name>
    <name type="synonym">Xanthomonas maltophilia</name>
    <dbReference type="NCBI Taxonomy" id="40324"/>
    <lineage>
        <taxon>Bacteria</taxon>
        <taxon>Pseudomonadati</taxon>
        <taxon>Pseudomonadota</taxon>
        <taxon>Gammaproteobacteria</taxon>
        <taxon>Lysobacterales</taxon>
        <taxon>Lysobacteraceae</taxon>
        <taxon>Stenotrophomonas</taxon>
        <taxon>Stenotrophomonas maltophilia group</taxon>
    </lineage>
</organism>
<accession>A0AAI9CG06</accession>
<evidence type="ECO:0000259" key="1">
    <source>
        <dbReference type="Pfam" id="PF13271"/>
    </source>
</evidence>
<dbReference type="EMBL" id="ABLOMU010000138">
    <property type="protein sequence ID" value="EKT4443992.1"/>
    <property type="molecule type" value="Genomic_DNA"/>
</dbReference>
<dbReference type="AlphaFoldDB" id="A0AAI9CG06"/>
<protein>
    <submittedName>
        <fullName evidence="2">DUF4062 domain-containing protein</fullName>
    </submittedName>
</protein>
<reference evidence="2" key="1">
    <citation type="submission" date="2022-07" db="EMBL/GenBank/DDBJ databases">
        <authorList>
            <consortium name="Clinical and Environmental Microbiology Branch: Whole genome sequencing antimicrobial resistance pathogens in the healthcare setting"/>
        </authorList>
    </citation>
    <scope>NUCLEOTIDE SEQUENCE</scope>
    <source>
        <strain evidence="2">Stenotrophomonas_maltophilia_2021CK-00905</strain>
    </source>
</reference>
<dbReference type="Proteomes" id="UP001214521">
    <property type="component" value="Unassembled WGS sequence"/>
</dbReference>
<feature type="non-terminal residue" evidence="2">
    <location>
        <position position="48"/>
    </location>
</feature>
<feature type="domain" description="DUF4062" evidence="1">
    <location>
        <begin position="2"/>
        <end position="48"/>
    </location>
</feature>
<gene>
    <name evidence="2" type="ORF">QEK83_004706</name>
</gene>
<proteinExistence type="predicted"/>
<evidence type="ECO:0000313" key="2">
    <source>
        <dbReference type="EMBL" id="EKT4443992.1"/>
    </source>
</evidence>
<comment type="caution">
    <text evidence="2">The sequence shown here is derived from an EMBL/GenBank/DDBJ whole genome shotgun (WGS) entry which is preliminary data.</text>
</comment>
<sequence>MKVFISSLISGVEAERAAVKRAVERLGHAPIMAEDFGARPSSPQVACL</sequence>
<dbReference type="Pfam" id="PF13271">
    <property type="entry name" value="DUF4062"/>
    <property type="match status" value="1"/>
</dbReference>
<name>A0AAI9CG06_STEMA</name>